<keyword evidence="1" id="KW-0472">Membrane</keyword>
<keyword evidence="1" id="KW-1133">Transmembrane helix</keyword>
<sequence>MNKRHIDNKEHSYNDTKDEMTLNIQKTTRDNTFRHMLLGMFIAFLGMHFSKLWSPDYDQMINSEYGFLLTGLVFLLLIPGTWIIELLVDDYLKNKRTTK</sequence>
<proteinExistence type="predicted"/>
<comment type="caution">
    <text evidence="2">The sequence shown here is derived from an EMBL/GenBank/DDBJ whole genome shotgun (WGS) entry which is preliminary data.</text>
</comment>
<evidence type="ECO:0000256" key="1">
    <source>
        <dbReference type="SAM" id="Phobius"/>
    </source>
</evidence>
<protein>
    <submittedName>
        <fullName evidence="2">Uncharacterized protein</fullName>
    </submittedName>
</protein>
<organism evidence="2">
    <name type="scientific">marine sediment metagenome</name>
    <dbReference type="NCBI Taxonomy" id="412755"/>
    <lineage>
        <taxon>unclassified sequences</taxon>
        <taxon>metagenomes</taxon>
        <taxon>ecological metagenomes</taxon>
    </lineage>
</organism>
<gene>
    <name evidence="2" type="ORF">LCGC14_0936980</name>
</gene>
<feature type="transmembrane region" description="Helical" evidence="1">
    <location>
        <begin position="65"/>
        <end position="88"/>
    </location>
</feature>
<feature type="transmembrane region" description="Helical" evidence="1">
    <location>
        <begin position="36"/>
        <end position="53"/>
    </location>
</feature>
<dbReference type="EMBL" id="LAZR01003256">
    <property type="protein sequence ID" value="KKN20286.1"/>
    <property type="molecule type" value="Genomic_DNA"/>
</dbReference>
<name>A0A0F9R4U0_9ZZZZ</name>
<dbReference type="AlphaFoldDB" id="A0A0F9R4U0"/>
<keyword evidence="1" id="KW-0812">Transmembrane</keyword>
<accession>A0A0F9R4U0</accession>
<reference evidence="2" key="1">
    <citation type="journal article" date="2015" name="Nature">
        <title>Complex archaea that bridge the gap between prokaryotes and eukaryotes.</title>
        <authorList>
            <person name="Spang A."/>
            <person name="Saw J.H."/>
            <person name="Jorgensen S.L."/>
            <person name="Zaremba-Niedzwiedzka K."/>
            <person name="Martijn J."/>
            <person name="Lind A.E."/>
            <person name="van Eijk R."/>
            <person name="Schleper C."/>
            <person name="Guy L."/>
            <person name="Ettema T.J."/>
        </authorList>
    </citation>
    <scope>NUCLEOTIDE SEQUENCE</scope>
</reference>
<evidence type="ECO:0000313" key="2">
    <source>
        <dbReference type="EMBL" id="KKN20286.1"/>
    </source>
</evidence>